<dbReference type="InterPro" id="IPR005481">
    <property type="entry name" value="BC-like_N"/>
</dbReference>
<comment type="caution">
    <text evidence="13">The sequence shown here is derived from an EMBL/GenBank/DDBJ whole genome shotgun (WGS) entry which is preliminary data.</text>
</comment>
<dbReference type="SUPFAM" id="SSF56059">
    <property type="entry name" value="Glutathione synthetase ATP-binding domain-like"/>
    <property type="match status" value="1"/>
</dbReference>
<dbReference type="RefSeq" id="WP_127830182.1">
    <property type="nucleotide sequence ID" value="NZ_RZYA01000011.1"/>
</dbReference>
<evidence type="ECO:0000256" key="7">
    <source>
        <dbReference type="PROSITE-ProRule" id="PRU00409"/>
    </source>
</evidence>
<evidence type="ECO:0000256" key="5">
    <source>
        <dbReference type="ARBA" id="ARBA00022840"/>
    </source>
</evidence>
<dbReference type="Pfam" id="PF00289">
    <property type="entry name" value="Biotin_carb_N"/>
    <property type="match status" value="1"/>
</dbReference>
<keyword evidence="3" id="KW-0436">Ligase</keyword>
<dbReference type="InterPro" id="IPR000089">
    <property type="entry name" value="Biotin_lipoyl"/>
</dbReference>
<feature type="compositionally biased region" description="Basic and acidic residues" evidence="8">
    <location>
        <begin position="1074"/>
        <end position="1093"/>
    </location>
</feature>
<dbReference type="EC" id="6.3.4.14" evidence="2"/>
<evidence type="ECO:0000256" key="3">
    <source>
        <dbReference type="ARBA" id="ARBA00022598"/>
    </source>
</evidence>
<dbReference type="InterPro" id="IPR011764">
    <property type="entry name" value="Biotin_carboxylation_dom"/>
</dbReference>
<dbReference type="Gene3D" id="3.30.1490.20">
    <property type="entry name" value="ATP-grasp fold, A domain"/>
    <property type="match status" value="1"/>
</dbReference>
<dbReference type="Gene3D" id="3.30.470.20">
    <property type="entry name" value="ATP-grasp fold, B domain"/>
    <property type="match status" value="1"/>
</dbReference>
<dbReference type="Pfam" id="PF02786">
    <property type="entry name" value="CPSase_L_D2"/>
    <property type="match status" value="1"/>
</dbReference>
<evidence type="ECO:0000259" key="11">
    <source>
        <dbReference type="PROSITE" id="PS50979"/>
    </source>
</evidence>
<dbReference type="PROSITE" id="PS50975">
    <property type="entry name" value="ATP_GRASP"/>
    <property type="match status" value="1"/>
</dbReference>
<dbReference type="SUPFAM" id="SSF51246">
    <property type="entry name" value="Rudiment single hybrid motif"/>
    <property type="match status" value="1"/>
</dbReference>
<evidence type="ECO:0000313" key="14">
    <source>
        <dbReference type="Proteomes" id="UP000283128"/>
    </source>
</evidence>
<dbReference type="GO" id="GO:0004075">
    <property type="term" value="F:biotin carboxylase activity"/>
    <property type="evidence" value="ECO:0007669"/>
    <property type="project" value="UniProtKB-EC"/>
</dbReference>
<dbReference type="PROSITE" id="PS50989">
    <property type="entry name" value="COA_CT_CTER"/>
    <property type="match status" value="1"/>
</dbReference>
<keyword evidence="4 7" id="KW-0547">Nucleotide-binding</keyword>
<evidence type="ECO:0000256" key="1">
    <source>
        <dbReference type="ARBA" id="ARBA00001953"/>
    </source>
</evidence>
<dbReference type="CDD" id="cd06850">
    <property type="entry name" value="biotinyl_domain"/>
    <property type="match status" value="1"/>
</dbReference>
<evidence type="ECO:0000259" key="10">
    <source>
        <dbReference type="PROSITE" id="PS50975"/>
    </source>
</evidence>
<dbReference type="InterPro" id="IPR011763">
    <property type="entry name" value="COA_CT_C"/>
</dbReference>
<dbReference type="InterPro" id="IPR029045">
    <property type="entry name" value="ClpP/crotonase-like_dom_sf"/>
</dbReference>
<dbReference type="InterPro" id="IPR005479">
    <property type="entry name" value="CPAse_ATP-bd"/>
</dbReference>
<organism evidence="13 14">
    <name type="scientific">Streptomyces antnestii</name>
    <dbReference type="NCBI Taxonomy" id="2494256"/>
    <lineage>
        <taxon>Bacteria</taxon>
        <taxon>Bacillati</taxon>
        <taxon>Actinomycetota</taxon>
        <taxon>Actinomycetes</taxon>
        <taxon>Kitasatosporales</taxon>
        <taxon>Streptomycetaceae</taxon>
        <taxon>Streptomyces</taxon>
    </lineage>
</organism>
<dbReference type="Gene3D" id="2.40.50.100">
    <property type="match status" value="1"/>
</dbReference>
<protein>
    <recommendedName>
        <fullName evidence="2">biotin carboxylase</fullName>
        <ecNumber evidence="2">6.3.4.14</ecNumber>
    </recommendedName>
</protein>
<evidence type="ECO:0000256" key="2">
    <source>
        <dbReference type="ARBA" id="ARBA00013263"/>
    </source>
</evidence>
<dbReference type="Pfam" id="PF01039">
    <property type="entry name" value="Carboxyl_trans"/>
    <property type="match status" value="1"/>
</dbReference>
<proteinExistence type="predicted"/>
<sequence length="1093" mass="115673">MTGVQAGVRAGVQTDVQTGVLIANRGEIAVRIHRAAAALGLRTVAVYTAEERDAAHVRLADEAHLLRGEGVAAYLDAAQLVDVARRAGCGLVHPGYGFLSENAAFAEACAAAGLTFVGPTPQLLALFGDKASSRALAVRHGVPVLGATDAPTSLAEATEFLAGVRDGVMVKAVAGGGGRGMRAVRDASDLPWAYERCRSEAERAFGNGDVYVEQLLPRAKHIEIQVVGDGTGQVTHLWDRECSVQRRNQKLIEVAPSPWLPAPARDRLIEAALTMASATRYLGLGTFEFLVDADDPDAHYFIETNPRLQVEHTITEELTGVDLVATQLRLAQGRTLAELGLLQGDIPEPRGFAIQTRVNLEELSADGTARASQGTLTAFEAPGGPGVRVDTHGRAGLDITGSYDSLVAKVVTRTHRGDFADAAARAAGALDEFTLAGVPSNVPLLRAVLRHDAFRDGTVTTAFVNEHLDKLVPGAAPSRDNHGSALTAPSAGSVVEVCVAPGAEVAAGAPLVVLEAMKMEHVLTAPRGGVVREVRASVGDVVPAGAELVVFTPSSDSENAGQAAAEVDLDAIRPDLAEVVERHRVGLDEARPQAVERRRRTGHRTARENLADLCDPGTFTEYGALAIAAQRRRRTLDDLIANTPADGIVTGVAQVNGELFGERRGQCAVLAYDYTVLAGTQGMLNHKKTDRMLELAERQRIPVVLFAEGGGGRPGDTDHMAVAGLDVPTFATLARLSGQVPTVGVVAGRCFAGNAALLGCCDVIIATADASVGMAGPAMIEAGGLGQFLPEEVGPMSVQVPNGVVDILVEDEAEAVAVAKKYLSYFQGDLTEWDCADQRLLRHVVPENRLRAYDVREAVTLLADTGSVLELRPRFGVGVITALVRVEGRPMGVVANNPQHLGGAIDSDAADKMARFLQLCDAHGLPVVTLCDTPGFMVGPDAEKTATVRHFSRLFVAGAHLGVPVFSAVLRKGYGLGAMAMTGGGFRAHTATVAWPTGEIGPMGLEGGVRLGYRRELEAVADPQERQRTYDELLAQSYEQGKALSAATTFEVDDVIDPADTRRWITMTFAQHTPHPDPRAATAPERRRFVDTW</sequence>
<dbReference type="InterPro" id="IPR034733">
    <property type="entry name" value="AcCoA_carboxyl_beta"/>
</dbReference>
<evidence type="ECO:0000259" key="12">
    <source>
        <dbReference type="PROSITE" id="PS50989"/>
    </source>
</evidence>
<dbReference type="InterPro" id="IPR011054">
    <property type="entry name" value="Rudment_hybrid_motif"/>
</dbReference>
<dbReference type="SUPFAM" id="SSF52440">
    <property type="entry name" value="PreATP-grasp domain"/>
    <property type="match status" value="1"/>
</dbReference>
<dbReference type="Gene3D" id="3.90.226.10">
    <property type="entry name" value="2-enoyl-CoA Hydratase, Chain A, domain 1"/>
    <property type="match status" value="2"/>
</dbReference>
<dbReference type="InterPro" id="IPR050856">
    <property type="entry name" value="Biotin_carboxylase_complex"/>
</dbReference>
<dbReference type="Pfam" id="PF02785">
    <property type="entry name" value="Biotin_carb_C"/>
    <property type="match status" value="1"/>
</dbReference>
<dbReference type="InterPro" id="IPR005482">
    <property type="entry name" value="Biotin_COase_C"/>
</dbReference>
<dbReference type="Proteomes" id="UP000283128">
    <property type="component" value="Unassembled WGS sequence"/>
</dbReference>
<feature type="region of interest" description="Disordered" evidence="8">
    <location>
        <begin position="1073"/>
        <end position="1093"/>
    </location>
</feature>
<dbReference type="InterPro" id="IPR011053">
    <property type="entry name" value="Single_hybrid_motif"/>
</dbReference>
<dbReference type="PANTHER" id="PTHR18866">
    <property type="entry name" value="CARBOXYLASE:PYRUVATE/ACETYL-COA/PROPIONYL-COA CARBOXYLASE"/>
    <property type="match status" value="1"/>
</dbReference>
<dbReference type="GO" id="GO:0005524">
    <property type="term" value="F:ATP binding"/>
    <property type="evidence" value="ECO:0007669"/>
    <property type="project" value="UniProtKB-UniRule"/>
</dbReference>
<keyword evidence="6" id="KW-0092">Biotin</keyword>
<dbReference type="SUPFAM" id="SSF52096">
    <property type="entry name" value="ClpP/crotonase"/>
    <property type="match status" value="2"/>
</dbReference>
<evidence type="ECO:0000256" key="4">
    <source>
        <dbReference type="ARBA" id="ARBA00022741"/>
    </source>
</evidence>
<name>A0A3S2XT26_9ACTN</name>
<keyword evidence="14" id="KW-1185">Reference proteome</keyword>
<reference evidence="13 14" key="1">
    <citation type="submission" date="2019-01" db="EMBL/GenBank/DDBJ databases">
        <title>Genome sequences of Streptomyces and Rhizobium isolates collected from root and soil.</title>
        <authorList>
            <person name="Chhettri S."/>
            <person name="Sevigny J.L."/>
            <person name="Sen A."/>
            <person name="Ennis N."/>
            <person name="Tisa L."/>
        </authorList>
    </citation>
    <scope>NUCLEOTIDE SEQUENCE [LARGE SCALE GENOMIC DNA]</scope>
    <source>
        <strain evidence="13 14">San01</strain>
    </source>
</reference>
<dbReference type="PANTHER" id="PTHR18866:SF33">
    <property type="entry name" value="METHYLCROTONOYL-COA CARBOXYLASE SUBUNIT ALPHA, MITOCHONDRIAL-RELATED"/>
    <property type="match status" value="1"/>
</dbReference>
<dbReference type="PROSITE" id="PS50979">
    <property type="entry name" value="BC"/>
    <property type="match status" value="1"/>
</dbReference>
<accession>A0A3S2XT26</accession>
<dbReference type="Pfam" id="PF00364">
    <property type="entry name" value="Biotin_lipoyl"/>
    <property type="match status" value="1"/>
</dbReference>
<feature type="domain" description="ATP-grasp" evidence="10">
    <location>
        <begin position="134"/>
        <end position="332"/>
    </location>
</feature>
<dbReference type="PROSITE" id="PS50968">
    <property type="entry name" value="BIOTINYL_LIPOYL"/>
    <property type="match status" value="1"/>
</dbReference>
<comment type="cofactor">
    <cofactor evidence="1">
        <name>biotin</name>
        <dbReference type="ChEBI" id="CHEBI:57586"/>
    </cofactor>
</comment>
<evidence type="ECO:0000313" key="13">
    <source>
        <dbReference type="EMBL" id="RVU22312.1"/>
    </source>
</evidence>
<dbReference type="OrthoDB" id="5240504at2"/>
<evidence type="ECO:0000256" key="6">
    <source>
        <dbReference type="ARBA" id="ARBA00023267"/>
    </source>
</evidence>
<dbReference type="EMBL" id="RZYA01000011">
    <property type="protein sequence ID" value="RVU22312.1"/>
    <property type="molecule type" value="Genomic_DNA"/>
</dbReference>
<feature type="domain" description="CoA carboxyltransferase C-terminal" evidence="12">
    <location>
        <begin position="832"/>
        <end position="1093"/>
    </location>
</feature>
<dbReference type="SMART" id="SM00878">
    <property type="entry name" value="Biotin_carb_C"/>
    <property type="match status" value="1"/>
</dbReference>
<dbReference type="Gene3D" id="3.40.50.20">
    <property type="match status" value="1"/>
</dbReference>
<dbReference type="GO" id="GO:0046872">
    <property type="term" value="F:metal ion binding"/>
    <property type="evidence" value="ECO:0007669"/>
    <property type="project" value="InterPro"/>
</dbReference>
<evidence type="ECO:0000256" key="8">
    <source>
        <dbReference type="SAM" id="MobiDB-lite"/>
    </source>
</evidence>
<dbReference type="AlphaFoldDB" id="A0A3S2XT26"/>
<dbReference type="InterPro" id="IPR011761">
    <property type="entry name" value="ATP-grasp"/>
</dbReference>
<evidence type="ECO:0000259" key="9">
    <source>
        <dbReference type="PROSITE" id="PS50968"/>
    </source>
</evidence>
<dbReference type="InterPro" id="IPR016185">
    <property type="entry name" value="PreATP-grasp_dom_sf"/>
</dbReference>
<keyword evidence="5 7" id="KW-0067">ATP-binding</keyword>
<dbReference type="InterPro" id="IPR013815">
    <property type="entry name" value="ATP_grasp_subdomain_1"/>
</dbReference>
<feature type="domain" description="Lipoyl-binding" evidence="9">
    <location>
        <begin position="475"/>
        <end position="552"/>
    </location>
</feature>
<gene>
    <name evidence="13" type="ORF">EOT10_23005</name>
</gene>
<dbReference type="SUPFAM" id="SSF51230">
    <property type="entry name" value="Single hybrid motif"/>
    <property type="match status" value="1"/>
</dbReference>
<feature type="domain" description="Biotin carboxylation" evidence="11">
    <location>
        <begin position="16"/>
        <end position="469"/>
    </location>
</feature>